<sequence>MLAPDLSQHPALRHPRPVTRDTAKAQRMLGLLAESEEARLHREKSITTRWLERPLYAHLDVSDVESEKETDDDSPRTLEAAKTHTRQDSHVTVSPEVPQKQWTKPDRPSPASFDSIEAVQKLAEPKVSKLEKSFDIKRAEPADWMPPSYNPEEIQSIASYSSSPEWAALSNTLKQNARQQRPVSLRLDNPNPLAKPALTSAPSFSSLDKGEPDLRLIHPQTWAAPSAHPVQPHRSDSYDSGRESFEHIEKPWLEGRPRPMSFATYHTRNRSKTKIASSRSSRLNSYPNFSRKMSCENPDIMVNAHVDQKTSIITQDTLNEQDVLVESPVPLSAPPFARKNTFERIGGRMLSDEEKEMEKDKAAKATKAKHRWSTIPNMLKFAKPVKRRASNANELERAAVVEDFIPSTRGSRVHTIATSAIATQAARPSAYPSAFATSHDIRQATRQL</sequence>
<comment type="caution">
    <text evidence="1">The sequence shown here is derived from an EMBL/GenBank/DDBJ whole genome shotgun (WGS) entry which is preliminary data.</text>
</comment>
<proteinExistence type="predicted"/>
<reference evidence="1" key="1">
    <citation type="submission" date="2022-11" db="EMBL/GenBank/DDBJ databases">
        <title>Genome Sequence of Boeremia exigua.</title>
        <authorList>
            <person name="Buettner E."/>
        </authorList>
    </citation>
    <scope>NUCLEOTIDE SEQUENCE</scope>
    <source>
        <strain evidence="1">CU02</strain>
    </source>
</reference>
<gene>
    <name evidence="1" type="ORF">OPT61_g9283</name>
</gene>
<protein>
    <submittedName>
        <fullName evidence="1">Uncharacterized protein</fullName>
    </submittedName>
</protein>
<evidence type="ECO:0000313" key="1">
    <source>
        <dbReference type="EMBL" id="KAJ8106828.1"/>
    </source>
</evidence>
<organism evidence="1 2">
    <name type="scientific">Boeremia exigua</name>
    <dbReference type="NCBI Taxonomy" id="749465"/>
    <lineage>
        <taxon>Eukaryota</taxon>
        <taxon>Fungi</taxon>
        <taxon>Dikarya</taxon>
        <taxon>Ascomycota</taxon>
        <taxon>Pezizomycotina</taxon>
        <taxon>Dothideomycetes</taxon>
        <taxon>Pleosporomycetidae</taxon>
        <taxon>Pleosporales</taxon>
        <taxon>Pleosporineae</taxon>
        <taxon>Didymellaceae</taxon>
        <taxon>Boeremia</taxon>
    </lineage>
</organism>
<name>A0ACC2HVQ5_9PLEO</name>
<dbReference type="EMBL" id="JAPHNI010001067">
    <property type="protein sequence ID" value="KAJ8106828.1"/>
    <property type="molecule type" value="Genomic_DNA"/>
</dbReference>
<dbReference type="Proteomes" id="UP001153331">
    <property type="component" value="Unassembled WGS sequence"/>
</dbReference>
<keyword evidence="2" id="KW-1185">Reference proteome</keyword>
<evidence type="ECO:0000313" key="2">
    <source>
        <dbReference type="Proteomes" id="UP001153331"/>
    </source>
</evidence>
<accession>A0ACC2HVQ5</accession>